<feature type="transmembrane region" description="Helical" evidence="1">
    <location>
        <begin position="16"/>
        <end position="38"/>
    </location>
</feature>
<protein>
    <submittedName>
        <fullName evidence="2">Uncharacterized protein</fullName>
    </submittedName>
</protein>
<organism evidence="2">
    <name type="scientific">Opuntia streptacantha</name>
    <name type="common">Prickly pear cactus</name>
    <name type="synonym">Opuntia cardona</name>
    <dbReference type="NCBI Taxonomy" id="393608"/>
    <lineage>
        <taxon>Eukaryota</taxon>
        <taxon>Viridiplantae</taxon>
        <taxon>Streptophyta</taxon>
        <taxon>Embryophyta</taxon>
        <taxon>Tracheophyta</taxon>
        <taxon>Spermatophyta</taxon>
        <taxon>Magnoliopsida</taxon>
        <taxon>eudicotyledons</taxon>
        <taxon>Gunneridae</taxon>
        <taxon>Pentapetalae</taxon>
        <taxon>Caryophyllales</taxon>
        <taxon>Cactineae</taxon>
        <taxon>Cactaceae</taxon>
        <taxon>Opuntioideae</taxon>
        <taxon>Opuntia</taxon>
    </lineage>
</organism>
<evidence type="ECO:0000313" key="2">
    <source>
        <dbReference type="EMBL" id="MBA4664950.1"/>
    </source>
</evidence>
<dbReference type="EMBL" id="GISG01225715">
    <property type="protein sequence ID" value="MBA4664950.1"/>
    <property type="molecule type" value="Transcribed_RNA"/>
</dbReference>
<keyword evidence="1" id="KW-0472">Membrane</keyword>
<reference evidence="2" key="1">
    <citation type="journal article" date="2013" name="J. Plant Res.">
        <title>Effect of fungi and light on seed germination of three Opuntia species from semiarid lands of central Mexico.</title>
        <authorList>
            <person name="Delgado-Sanchez P."/>
            <person name="Jimenez-Bremont J.F."/>
            <person name="Guerrero-Gonzalez Mde L."/>
            <person name="Flores J."/>
        </authorList>
    </citation>
    <scope>NUCLEOTIDE SEQUENCE</scope>
    <source>
        <tissue evidence="2">Cladode</tissue>
    </source>
</reference>
<evidence type="ECO:0000256" key="1">
    <source>
        <dbReference type="SAM" id="Phobius"/>
    </source>
</evidence>
<accession>A0A7C9AEP4</accession>
<dbReference type="AlphaFoldDB" id="A0A7C9AEP4"/>
<sequence length="103" mass="11676">MALVLMGILMDSMDNLAGLSVASPLVRLFMWILLLFYLKKRYMSLIMNAPQQKTASNLFNPTVPATSLFFDAFYDRWIPCYTGAVSSTVNTHFSCRSLVWSHS</sequence>
<name>A0A7C9AEP4_OPUST</name>
<proteinExistence type="predicted"/>
<keyword evidence="1" id="KW-0812">Transmembrane</keyword>
<keyword evidence="1" id="KW-1133">Transmembrane helix</keyword>
<reference evidence="2" key="2">
    <citation type="submission" date="2020-07" db="EMBL/GenBank/DDBJ databases">
        <authorList>
            <person name="Vera ALvarez R."/>
            <person name="Arias-Moreno D.M."/>
            <person name="Jimenez-Jacinto V."/>
            <person name="Jimenez-Bremont J.F."/>
            <person name="Swaminathan K."/>
            <person name="Moose S.P."/>
            <person name="Guerrero-Gonzalez M.L."/>
            <person name="Marino-Ramirez L."/>
            <person name="Landsman D."/>
            <person name="Rodriguez-Kessler M."/>
            <person name="Delgado-Sanchez P."/>
        </authorList>
    </citation>
    <scope>NUCLEOTIDE SEQUENCE</scope>
    <source>
        <tissue evidence="2">Cladode</tissue>
    </source>
</reference>